<reference evidence="6 7" key="1">
    <citation type="submission" date="2012-02" db="EMBL/GenBank/DDBJ databases">
        <title>Shotgun genome sequence of Phaeospirillum photometricum DSM 122.</title>
        <authorList>
            <person name="Duquesne K."/>
            <person name="Sturgis J."/>
        </authorList>
    </citation>
    <scope>NUCLEOTIDE SEQUENCE [LARGE SCALE GENOMIC DNA]</scope>
    <source>
        <strain evidence="7">DSM122</strain>
    </source>
</reference>
<dbReference type="EMBL" id="HE663493">
    <property type="protein sequence ID" value="CCG06856.1"/>
    <property type="molecule type" value="Genomic_DNA"/>
</dbReference>
<proteinExistence type="predicted"/>
<gene>
    <name evidence="6" type="ORF">RSPPHO_00230</name>
</gene>
<organism evidence="6 7">
    <name type="scientific">Pararhodospirillum photometricum DSM 122</name>
    <dbReference type="NCBI Taxonomy" id="1150469"/>
    <lineage>
        <taxon>Bacteria</taxon>
        <taxon>Pseudomonadati</taxon>
        <taxon>Pseudomonadota</taxon>
        <taxon>Alphaproteobacteria</taxon>
        <taxon>Rhodospirillales</taxon>
        <taxon>Rhodospirillaceae</taxon>
        <taxon>Pararhodospirillum</taxon>
    </lineage>
</organism>
<dbReference type="Proteomes" id="UP000033220">
    <property type="component" value="Chromosome DSM 122"/>
</dbReference>
<evidence type="ECO:0000256" key="2">
    <source>
        <dbReference type="ARBA" id="ARBA00022748"/>
    </source>
</evidence>
<protein>
    <submittedName>
        <fullName evidence="6">TPR repeat</fullName>
    </submittedName>
</protein>
<feature type="domain" description="Cytochrome c-type biogenesis protein H TPR" evidence="5">
    <location>
        <begin position="121"/>
        <end position="250"/>
    </location>
</feature>
<keyword evidence="2" id="KW-0201">Cytochrome c-type biogenesis</keyword>
<feature type="repeat" description="TPR" evidence="4">
    <location>
        <begin position="140"/>
        <end position="173"/>
    </location>
</feature>
<keyword evidence="7" id="KW-1185">Reference proteome</keyword>
<dbReference type="PANTHER" id="PTHR47870:SF1">
    <property type="entry name" value="CYTOCHROME C-TYPE BIOGENESIS PROTEIN CCMH"/>
    <property type="match status" value="1"/>
</dbReference>
<dbReference type="GO" id="GO:0017004">
    <property type="term" value="P:cytochrome complex assembly"/>
    <property type="evidence" value="ECO:0007669"/>
    <property type="project" value="UniProtKB-KW"/>
</dbReference>
<name>H6SMY0_PARPM</name>
<dbReference type="HOGENOM" id="CLU_1053265_0_0_5"/>
<dbReference type="PANTHER" id="PTHR47870">
    <property type="entry name" value="CYTOCHROME C-TYPE BIOGENESIS PROTEIN CCMH"/>
    <property type="match status" value="1"/>
</dbReference>
<dbReference type="SUPFAM" id="SSF48452">
    <property type="entry name" value="TPR-like"/>
    <property type="match status" value="1"/>
</dbReference>
<keyword evidence="1" id="KW-0677">Repeat</keyword>
<evidence type="ECO:0000313" key="6">
    <source>
        <dbReference type="EMBL" id="CCG06856.1"/>
    </source>
</evidence>
<sequence length="264" mass="28374">MFLSVLALDATEPRARFFLGLERLQMGDAKGALAIWRHLKADTPADAPWAAMLDEQISVVAKNAGVDVETIAPQSALAFPAESWTPAKDAPAAMPAPAMASPEAGGLGSLRTDIGETERASIEAMVGGLKKKLETSPDDFDTWMMLARSQRVLQKHADAVESYGKALGLRPGDMEARRGMAFALIAESQAKGESEPPEALYMVMASILRDSPEDQEALFFVGLQAANKGDGAKARELWSRLLLQLPKESSLAGQIRARMEALPK</sequence>
<dbReference type="Pfam" id="PF23914">
    <property type="entry name" value="TPR_CcmH_CycH"/>
    <property type="match status" value="1"/>
</dbReference>
<dbReference type="eggNOG" id="COG4235">
    <property type="taxonomic scope" value="Bacteria"/>
</dbReference>
<dbReference type="STRING" id="1150469.RSPPHO_00230"/>
<dbReference type="AlphaFoldDB" id="H6SMY0"/>
<dbReference type="InterPro" id="IPR056413">
    <property type="entry name" value="TPR_CcmH_CycH"/>
</dbReference>
<keyword evidence="3 4" id="KW-0802">TPR repeat</keyword>
<dbReference type="InterPro" id="IPR051263">
    <property type="entry name" value="C-type_cytochrome_biogenesis"/>
</dbReference>
<evidence type="ECO:0000256" key="1">
    <source>
        <dbReference type="ARBA" id="ARBA00022737"/>
    </source>
</evidence>
<dbReference type="InterPro" id="IPR011990">
    <property type="entry name" value="TPR-like_helical_dom_sf"/>
</dbReference>
<dbReference type="PATRIC" id="fig|1150469.3.peg.281"/>
<accession>H6SMY0</accession>
<dbReference type="InterPro" id="IPR019734">
    <property type="entry name" value="TPR_rpt"/>
</dbReference>
<dbReference type="PROSITE" id="PS50005">
    <property type="entry name" value="TPR"/>
    <property type="match status" value="1"/>
</dbReference>
<dbReference type="KEGG" id="rpm:RSPPHO_00230"/>
<evidence type="ECO:0000256" key="3">
    <source>
        <dbReference type="ARBA" id="ARBA00022803"/>
    </source>
</evidence>
<evidence type="ECO:0000259" key="5">
    <source>
        <dbReference type="Pfam" id="PF23914"/>
    </source>
</evidence>
<evidence type="ECO:0000313" key="7">
    <source>
        <dbReference type="Proteomes" id="UP000033220"/>
    </source>
</evidence>
<evidence type="ECO:0000256" key="4">
    <source>
        <dbReference type="PROSITE-ProRule" id="PRU00339"/>
    </source>
</evidence>
<dbReference type="Gene3D" id="1.25.40.10">
    <property type="entry name" value="Tetratricopeptide repeat domain"/>
    <property type="match status" value="1"/>
</dbReference>